<feature type="transmembrane region" description="Helical" evidence="14">
    <location>
        <begin position="296"/>
        <end position="317"/>
    </location>
</feature>
<dbReference type="GO" id="GO:0008142">
    <property type="term" value="F:oxysterol binding"/>
    <property type="evidence" value="ECO:0007669"/>
    <property type="project" value="InterPro"/>
</dbReference>
<evidence type="ECO:0000256" key="8">
    <source>
        <dbReference type="ARBA" id="ARBA00023170"/>
    </source>
</evidence>
<dbReference type="PANTHER" id="PTHR24237:SF14">
    <property type="entry name" value="G-PROTEIN COUPLED RECEPTORS FAMILY 1 PROFILE DOMAIN-CONTAINING PROTEIN"/>
    <property type="match status" value="1"/>
</dbReference>
<gene>
    <name evidence="16" type="primary">LOC107587287</name>
</gene>
<comment type="subcellular location">
    <subcellularLocation>
        <location evidence="1">Cell membrane</location>
        <topology evidence="1">Multi-pass membrane protein</topology>
    </subcellularLocation>
</comment>
<evidence type="ECO:0000256" key="14">
    <source>
        <dbReference type="SAM" id="Phobius"/>
    </source>
</evidence>
<sequence length="343" mass="39549">MSTTETRSASVHRFSTEDNLTTNVSCQIHDGILSPFLHIGYIIICCIGLLCNTVTLYIFLLRRHTDISMTVYMQHLALADTLLVMCLPLRVYYHNKNGPFYLFKVVGIFFYINMYSSILFLSLISLDRYLKIIKPVWVRRIQKTKWSHMASYIVWVILISGVIPFFTSNSQKHPCDKVCFHFHSKGPVGGTINLTTVVLFLVIYVAFLSFYVKITKKLKTMSMGNGDPKAQSRKKRKIFLVPAIFTLCFLPYHAIRITYVLAQMNVIGDLQIQQLLHILNESALLLSALNSCLDPIIYYFLSSAYWKTILCAIQGKFNNMHALNRRRISINHSLTEIYTNRLY</sequence>
<evidence type="ECO:0000313" key="16">
    <source>
        <dbReference type="Ensembl" id="ENSSGRP00000000734.1"/>
    </source>
</evidence>
<evidence type="ECO:0000256" key="7">
    <source>
        <dbReference type="ARBA" id="ARBA00023157"/>
    </source>
</evidence>
<dbReference type="InterPro" id="IPR017452">
    <property type="entry name" value="GPCR_Rhodpsn_7TM"/>
</dbReference>
<organism evidence="16 17">
    <name type="scientific">Sinocyclocheilus grahami</name>
    <name type="common">Dianchi golden-line fish</name>
    <name type="synonym">Barbus grahami</name>
    <dbReference type="NCBI Taxonomy" id="75366"/>
    <lineage>
        <taxon>Eukaryota</taxon>
        <taxon>Metazoa</taxon>
        <taxon>Chordata</taxon>
        <taxon>Craniata</taxon>
        <taxon>Vertebrata</taxon>
        <taxon>Euteleostomi</taxon>
        <taxon>Actinopterygii</taxon>
        <taxon>Neopterygii</taxon>
        <taxon>Teleostei</taxon>
        <taxon>Ostariophysi</taxon>
        <taxon>Cypriniformes</taxon>
        <taxon>Cyprinidae</taxon>
        <taxon>Cyprininae</taxon>
        <taxon>Sinocyclocheilus</taxon>
    </lineage>
</organism>
<keyword evidence="3 13" id="KW-0812">Transmembrane</keyword>
<evidence type="ECO:0000256" key="3">
    <source>
        <dbReference type="ARBA" id="ARBA00022692"/>
    </source>
</evidence>
<dbReference type="PRINTS" id="PR00237">
    <property type="entry name" value="GPCRRHODOPSN"/>
</dbReference>
<evidence type="ECO:0000256" key="9">
    <source>
        <dbReference type="ARBA" id="ARBA00023180"/>
    </source>
</evidence>
<feature type="transmembrane region" description="Helical" evidence="14">
    <location>
        <begin position="72"/>
        <end position="93"/>
    </location>
</feature>
<dbReference type="Gene3D" id="1.20.1070.10">
    <property type="entry name" value="Rhodopsin 7-helix transmembrane proteins"/>
    <property type="match status" value="1"/>
</dbReference>
<dbReference type="GO" id="GO:0004930">
    <property type="term" value="F:G protein-coupled receptor activity"/>
    <property type="evidence" value="ECO:0007669"/>
    <property type="project" value="UniProtKB-KW"/>
</dbReference>
<evidence type="ECO:0000256" key="1">
    <source>
        <dbReference type="ARBA" id="ARBA00004651"/>
    </source>
</evidence>
<keyword evidence="2" id="KW-1003">Cell membrane</keyword>
<dbReference type="InParanoid" id="A0A672JSX1"/>
<dbReference type="Ensembl" id="ENSSGRT00000000815.1">
    <property type="protein sequence ID" value="ENSSGRP00000000734.1"/>
    <property type="gene ID" value="ENSSGRG00000000478.1"/>
</dbReference>
<feature type="transmembrane region" description="Helical" evidence="14">
    <location>
        <begin position="39"/>
        <end position="60"/>
    </location>
</feature>
<evidence type="ECO:0000256" key="13">
    <source>
        <dbReference type="RuleBase" id="RU000688"/>
    </source>
</evidence>
<keyword evidence="7" id="KW-1015">Disulfide bond</keyword>
<evidence type="ECO:0000259" key="15">
    <source>
        <dbReference type="PROSITE" id="PS50262"/>
    </source>
</evidence>
<dbReference type="GO" id="GO:0005886">
    <property type="term" value="C:plasma membrane"/>
    <property type="evidence" value="ECO:0007669"/>
    <property type="project" value="UniProtKB-SubCell"/>
</dbReference>
<proteinExistence type="inferred from homology"/>
<dbReference type="PROSITE" id="PS50262">
    <property type="entry name" value="G_PROTEIN_RECEP_F1_2"/>
    <property type="match status" value="1"/>
</dbReference>
<evidence type="ECO:0000256" key="4">
    <source>
        <dbReference type="ARBA" id="ARBA00022989"/>
    </source>
</evidence>
<reference evidence="16" key="2">
    <citation type="submission" date="2025-09" db="UniProtKB">
        <authorList>
            <consortium name="Ensembl"/>
        </authorList>
    </citation>
    <scope>IDENTIFICATION</scope>
</reference>
<dbReference type="AlphaFoldDB" id="A0A672JSX1"/>
<evidence type="ECO:0000313" key="17">
    <source>
        <dbReference type="Proteomes" id="UP000472262"/>
    </source>
</evidence>
<dbReference type="Proteomes" id="UP000472262">
    <property type="component" value="Unassembled WGS sequence"/>
</dbReference>
<feature type="transmembrane region" description="Helical" evidence="14">
    <location>
        <begin position="238"/>
        <end position="255"/>
    </location>
</feature>
<evidence type="ECO:0000256" key="12">
    <source>
        <dbReference type="ARBA" id="ARBA00045234"/>
    </source>
</evidence>
<comment type="function">
    <text evidence="12">G-protein-coupled receptor of lysophosphatidylserine (LysoPS) that plays different roles in immune response. Acts a damage-sensing receptor that triggers tissue repair upon recognition of dying neutrophils. Mechanistically, apoptotic neutrophils release lysophosphatydilserine that are recognized by type 3 innate lymphoid cells (ILC3s) via GPR34, which activates downstream PI3K-AKT and RAS-ERK signaling pathways leading to STAT3 activation and IL-22 production. Plays an important role in microglial function, controlling morphology and phagocytosis.</text>
</comment>
<evidence type="ECO:0000256" key="11">
    <source>
        <dbReference type="ARBA" id="ARBA00035691"/>
    </source>
</evidence>
<keyword evidence="9" id="KW-0325">Glycoprotein</keyword>
<dbReference type="Pfam" id="PF00001">
    <property type="entry name" value="7tm_1"/>
    <property type="match status" value="1"/>
</dbReference>
<dbReference type="OMA" id="FYASITT"/>
<evidence type="ECO:0000256" key="6">
    <source>
        <dbReference type="ARBA" id="ARBA00023136"/>
    </source>
</evidence>
<evidence type="ECO:0000256" key="2">
    <source>
        <dbReference type="ARBA" id="ARBA00022475"/>
    </source>
</evidence>
<dbReference type="SUPFAM" id="SSF81321">
    <property type="entry name" value="Family A G protein-coupled receptor-like"/>
    <property type="match status" value="1"/>
</dbReference>
<name>A0A672JSX1_SINGR</name>
<feature type="transmembrane region" description="Helical" evidence="14">
    <location>
        <begin position="146"/>
        <end position="166"/>
    </location>
</feature>
<evidence type="ECO:0000256" key="5">
    <source>
        <dbReference type="ARBA" id="ARBA00023040"/>
    </source>
</evidence>
<feature type="transmembrane region" description="Helical" evidence="14">
    <location>
        <begin position="105"/>
        <end position="126"/>
    </location>
</feature>
<reference evidence="16" key="1">
    <citation type="submission" date="2025-08" db="UniProtKB">
        <authorList>
            <consortium name="Ensembl"/>
        </authorList>
    </citation>
    <scope>IDENTIFICATION</scope>
</reference>
<keyword evidence="5 13" id="KW-0297">G-protein coupled receptor</keyword>
<dbReference type="InterPro" id="IPR047160">
    <property type="entry name" value="GP183-like"/>
</dbReference>
<dbReference type="InterPro" id="IPR000276">
    <property type="entry name" value="GPCR_Rhodpsn"/>
</dbReference>
<feature type="domain" description="G-protein coupled receptors family 1 profile" evidence="15">
    <location>
        <begin position="51"/>
        <end position="298"/>
    </location>
</feature>
<keyword evidence="10 13" id="KW-0807">Transducer</keyword>
<dbReference type="PANTHER" id="PTHR24237">
    <property type="entry name" value="G-PROTEIN COUPLED RECEPTOR"/>
    <property type="match status" value="1"/>
</dbReference>
<dbReference type="FunFam" id="1.20.1070.10:FF:000150">
    <property type="entry name" value="probable G-protein coupled receptor 34"/>
    <property type="match status" value="1"/>
</dbReference>
<feature type="transmembrane region" description="Helical" evidence="14">
    <location>
        <begin position="192"/>
        <end position="212"/>
    </location>
</feature>
<keyword evidence="4 14" id="KW-1133">Transmembrane helix</keyword>
<comment type="similarity">
    <text evidence="13">Belongs to the G-protein coupled receptor 1 family.</text>
</comment>
<keyword evidence="6 14" id="KW-0472">Membrane</keyword>
<accession>A0A672JSX1</accession>
<protein>
    <recommendedName>
        <fullName evidence="11">Probable G-protein coupled receptor 34</fullName>
    </recommendedName>
</protein>
<dbReference type="PROSITE" id="PS00237">
    <property type="entry name" value="G_PROTEIN_RECEP_F1_1"/>
    <property type="match status" value="1"/>
</dbReference>
<keyword evidence="17" id="KW-1185">Reference proteome</keyword>
<keyword evidence="8 13" id="KW-0675">Receptor</keyword>
<evidence type="ECO:0000256" key="10">
    <source>
        <dbReference type="ARBA" id="ARBA00023224"/>
    </source>
</evidence>